<evidence type="ECO:0000313" key="5">
    <source>
        <dbReference type="Proteomes" id="UP000309676"/>
    </source>
</evidence>
<dbReference type="PANTHER" id="PTHR10587">
    <property type="entry name" value="GLYCOSYL TRANSFERASE-RELATED"/>
    <property type="match status" value="1"/>
</dbReference>
<dbReference type="InterPro" id="IPR011330">
    <property type="entry name" value="Glyco_hydro/deAcase_b/a-brl"/>
</dbReference>
<gene>
    <name evidence="4" type="primary">pdaB</name>
    <name evidence="4" type="ORF">FE782_31155</name>
</gene>
<accession>A0A5R9G6K2</accession>
<dbReference type="PANTHER" id="PTHR10587:SF128">
    <property type="entry name" value="POLYSACCHARIDE DEACETYLASE PDAB-RELATED"/>
    <property type="match status" value="1"/>
</dbReference>
<dbReference type="InterPro" id="IPR002509">
    <property type="entry name" value="NODB_dom"/>
</dbReference>
<dbReference type="Proteomes" id="UP000309676">
    <property type="component" value="Unassembled WGS sequence"/>
</dbReference>
<keyword evidence="5" id="KW-1185">Reference proteome</keyword>
<dbReference type="InterPro" id="IPR014132">
    <property type="entry name" value="PdaB-like"/>
</dbReference>
<dbReference type="EMBL" id="VCIW01000038">
    <property type="protein sequence ID" value="TLS48383.1"/>
    <property type="molecule type" value="Genomic_DNA"/>
</dbReference>
<dbReference type="SUPFAM" id="SSF88713">
    <property type="entry name" value="Glycoside hydrolase/deacetylase"/>
    <property type="match status" value="1"/>
</dbReference>
<dbReference type="GO" id="GO:0016020">
    <property type="term" value="C:membrane"/>
    <property type="evidence" value="ECO:0007669"/>
    <property type="project" value="TreeGrafter"/>
</dbReference>
<dbReference type="InterPro" id="IPR050248">
    <property type="entry name" value="Polysacc_deacetylase_ArnD"/>
</dbReference>
<evidence type="ECO:0000256" key="2">
    <source>
        <dbReference type="SAM" id="Phobius"/>
    </source>
</evidence>
<reference evidence="4 5" key="1">
    <citation type="submission" date="2019-05" db="EMBL/GenBank/DDBJ databases">
        <authorList>
            <person name="Narsing Rao M.P."/>
            <person name="Li W.J."/>
        </authorList>
    </citation>
    <scope>NUCLEOTIDE SEQUENCE [LARGE SCALE GENOMIC DNA]</scope>
    <source>
        <strain evidence="4 5">SYSU_K30003</strain>
    </source>
</reference>
<comment type="caution">
    <text evidence="4">The sequence shown here is derived from an EMBL/GenBank/DDBJ whole genome shotgun (WGS) entry which is preliminary data.</text>
</comment>
<organism evidence="4 5">
    <name type="scientific">Paenibacillus antri</name>
    <dbReference type="NCBI Taxonomy" id="2582848"/>
    <lineage>
        <taxon>Bacteria</taxon>
        <taxon>Bacillati</taxon>
        <taxon>Bacillota</taxon>
        <taxon>Bacilli</taxon>
        <taxon>Bacillales</taxon>
        <taxon>Paenibacillaceae</taxon>
        <taxon>Paenibacillus</taxon>
    </lineage>
</organism>
<proteinExistence type="predicted"/>
<feature type="transmembrane region" description="Helical" evidence="2">
    <location>
        <begin position="12"/>
        <end position="31"/>
    </location>
</feature>
<dbReference type="RefSeq" id="WP_138198245.1">
    <property type="nucleotide sequence ID" value="NZ_VCIW01000038.1"/>
</dbReference>
<evidence type="ECO:0000256" key="1">
    <source>
        <dbReference type="SAM" id="MobiDB-lite"/>
    </source>
</evidence>
<dbReference type="GO" id="GO:0016810">
    <property type="term" value="F:hydrolase activity, acting on carbon-nitrogen (but not peptide) bonds"/>
    <property type="evidence" value="ECO:0007669"/>
    <property type="project" value="InterPro"/>
</dbReference>
<dbReference type="AlphaFoldDB" id="A0A5R9G6K2"/>
<dbReference type="GO" id="GO:0005975">
    <property type="term" value="P:carbohydrate metabolic process"/>
    <property type="evidence" value="ECO:0007669"/>
    <property type="project" value="InterPro"/>
</dbReference>
<dbReference type="Gene3D" id="3.20.20.370">
    <property type="entry name" value="Glycoside hydrolase/deacetylase"/>
    <property type="match status" value="1"/>
</dbReference>
<dbReference type="NCBIfam" id="TIGR02764">
    <property type="entry name" value="spore_ybaN_pdaB"/>
    <property type="match status" value="1"/>
</dbReference>
<keyword evidence="2" id="KW-1133">Transmembrane helix</keyword>
<dbReference type="Pfam" id="PF01522">
    <property type="entry name" value="Polysacc_deac_1"/>
    <property type="match status" value="1"/>
</dbReference>
<feature type="compositionally biased region" description="Low complexity" evidence="1">
    <location>
        <begin position="259"/>
        <end position="270"/>
    </location>
</feature>
<keyword evidence="2" id="KW-0812">Transmembrane</keyword>
<feature type="region of interest" description="Disordered" evidence="1">
    <location>
        <begin position="247"/>
        <end position="270"/>
    </location>
</feature>
<name>A0A5R9G6K2_9BACL</name>
<feature type="domain" description="NodB homology" evidence="3">
    <location>
        <begin position="56"/>
        <end position="236"/>
    </location>
</feature>
<evidence type="ECO:0000313" key="4">
    <source>
        <dbReference type="EMBL" id="TLS48383.1"/>
    </source>
</evidence>
<dbReference type="OrthoDB" id="9806342at2"/>
<protein>
    <submittedName>
        <fullName evidence="4">Polysaccharide deacetylase family sporulation protein PdaB</fullName>
    </submittedName>
</protein>
<sequence>MNVFYVLNGKKLKHYLIMMLAAVFTVGVIYAERGNITVFKADEGPAAIYKVDTDQKVLALTFDISWGETRAEPIIDVLQQKGVKKATFFLSAPWSEAHPDIVKKIIDAGYEIGSHGHKHDNYSQMTDEEIRKQIRTAHTVLSQVTGKPPTLLRLPNGDFDKRVLKIANELGYKTIQWDTDSKDWTNPGVDRIVSTVVSRAHPGDIVLMHASDSVKQTHEALPAIIDELRAKGYSFATVTELISGTDVKGNKAQEQQKNPPTSTAPAPSTT</sequence>
<keyword evidence="2" id="KW-0472">Membrane</keyword>
<dbReference type="PROSITE" id="PS51677">
    <property type="entry name" value="NODB"/>
    <property type="match status" value="1"/>
</dbReference>
<evidence type="ECO:0000259" key="3">
    <source>
        <dbReference type="PROSITE" id="PS51677"/>
    </source>
</evidence>